<protein>
    <submittedName>
        <fullName evidence="3">TauD/TfdA family dioxygenase</fullName>
    </submittedName>
</protein>
<gene>
    <name evidence="3" type="ORF">H8D24_01165</name>
</gene>
<accession>A0A8J6P420</accession>
<dbReference type="Proteomes" id="UP000654401">
    <property type="component" value="Unassembled WGS sequence"/>
</dbReference>
<organism evidence="3 4">
    <name type="scientific">Candidatus Thiopontia autotrophica</name>
    <dbReference type="NCBI Taxonomy" id="2841688"/>
    <lineage>
        <taxon>Bacteria</taxon>
        <taxon>Pseudomonadati</taxon>
        <taxon>Pseudomonadota</taxon>
        <taxon>Gammaproteobacteria</taxon>
        <taxon>Candidatus Thiopontia</taxon>
    </lineage>
</organism>
<dbReference type="Gene3D" id="3.60.130.10">
    <property type="entry name" value="Clavaminate synthase-like"/>
    <property type="match status" value="1"/>
</dbReference>
<dbReference type="Pfam" id="PF02668">
    <property type="entry name" value="TauD"/>
    <property type="match status" value="1"/>
</dbReference>
<dbReference type="SUPFAM" id="SSF51197">
    <property type="entry name" value="Clavaminate synthase-like"/>
    <property type="match status" value="1"/>
</dbReference>
<dbReference type="AlphaFoldDB" id="A0A8J6P420"/>
<dbReference type="InterPro" id="IPR042098">
    <property type="entry name" value="TauD-like_sf"/>
</dbReference>
<dbReference type="InterPro" id="IPR003819">
    <property type="entry name" value="TauD/TfdA-like"/>
</dbReference>
<evidence type="ECO:0000259" key="2">
    <source>
        <dbReference type="Pfam" id="PF02668"/>
    </source>
</evidence>
<reference evidence="3 4" key="1">
    <citation type="submission" date="2020-08" db="EMBL/GenBank/DDBJ databases">
        <title>Bridging the membrane lipid divide: bacteria of the FCB group superphylum have the potential to synthesize archaeal ether lipids.</title>
        <authorList>
            <person name="Villanueva L."/>
            <person name="Von Meijenfeldt F.A.B."/>
            <person name="Westbye A.B."/>
            <person name="Yadav S."/>
            <person name="Hopmans E.C."/>
            <person name="Dutilh B.E."/>
            <person name="Sinninghe Damste J.S."/>
        </authorList>
    </citation>
    <scope>NUCLEOTIDE SEQUENCE [LARGE SCALE GENOMIC DNA]</scope>
    <source>
        <strain evidence="3">NIOZ-UU100</strain>
    </source>
</reference>
<keyword evidence="3" id="KW-0223">Dioxygenase</keyword>
<sequence>MSDSNPFDLNDDSAYQAWRERKLREAPQEVGDLIVEINDPRTITNSEHDAILDRVRRFNMAVYVSNIGDMEGTHIPRAVGMRFGCNNINRNRGAEDDGVTAITIQADEIHSPYIPYSNKEIHWHTDGYYNRLDLQNYALLLHFVRPAMEGGENAVMDHEMAYLLMRDENPDYVCALMREDAMIIPNHVVDGCELRPERAGPVFLETAAGNLHMRYTMRKRNIIWNSDPLVQEAVAWLENLLKSDCDQIFRATMQSGWGFVSNNVLHDRTGFTDDPDPAKKRLMYRARYYDRVHNT</sequence>
<keyword evidence="1" id="KW-0560">Oxidoreductase</keyword>
<dbReference type="GO" id="GO:0016706">
    <property type="term" value="F:2-oxoglutarate-dependent dioxygenase activity"/>
    <property type="evidence" value="ECO:0007669"/>
    <property type="project" value="UniProtKB-ARBA"/>
</dbReference>
<dbReference type="EMBL" id="JACNFK010000014">
    <property type="protein sequence ID" value="MBC8519005.1"/>
    <property type="molecule type" value="Genomic_DNA"/>
</dbReference>
<evidence type="ECO:0000313" key="3">
    <source>
        <dbReference type="EMBL" id="MBC8519005.1"/>
    </source>
</evidence>
<evidence type="ECO:0000256" key="1">
    <source>
        <dbReference type="ARBA" id="ARBA00023002"/>
    </source>
</evidence>
<name>A0A8J6P420_9GAMM</name>
<evidence type="ECO:0000313" key="4">
    <source>
        <dbReference type="Proteomes" id="UP000654401"/>
    </source>
</evidence>
<comment type="caution">
    <text evidence="3">The sequence shown here is derived from an EMBL/GenBank/DDBJ whole genome shotgun (WGS) entry which is preliminary data.</text>
</comment>
<feature type="domain" description="TauD/TfdA-like" evidence="2">
    <location>
        <begin position="77"/>
        <end position="286"/>
    </location>
</feature>
<proteinExistence type="predicted"/>